<feature type="transmembrane region" description="Helical" evidence="2">
    <location>
        <begin position="23"/>
        <end position="44"/>
    </location>
</feature>
<evidence type="ECO:0000256" key="2">
    <source>
        <dbReference type="SAM" id="Phobius"/>
    </source>
</evidence>
<dbReference type="Proteomes" id="UP001218218">
    <property type="component" value="Unassembled WGS sequence"/>
</dbReference>
<keyword evidence="2" id="KW-0472">Membrane</keyword>
<proteinExistence type="predicted"/>
<keyword evidence="2" id="KW-0812">Transmembrane</keyword>
<dbReference type="AlphaFoldDB" id="A0AAD7F3H7"/>
<organism evidence="3 4">
    <name type="scientific">Mycena albidolilacea</name>
    <dbReference type="NCBI Taxonomy" id="1033008"/>
    <lineage>
        <taxon>Eukaryota</taxon>
        <taxon>Fungi</taxon>
        <taxon>Dikarya</taxon>
        <taxon>Basidiomycota</taxon>
        <taxon>Agaricomycotina</taxon>
        <taxon>Agaricomycetes</taxon>
        <taxon>Agaricomycetidae</taxon>
        <taxon>Agaricales</taxon>
        <taxon>Marasmiineae</taxon>
        <taxon>Mycenaceae</taxon>
        <taxon>Mycena</taxon>
    </lineage>
</organism>
<feature type="region of interest" description="Disordered" evidence="1">
    <location>
        <begin position="98"/>
        <end position="131"/>
    </location>
</feature>
<sequence>MIINSAGINSSTPVAGDADSEGVVLALIFLILIYIVACQVLMVIKHITGFSLRRSLSRALSNIDGSALRTFFLWRAHQIDWGSQISLQPVHSPAESQAAQVAPSSLGADPSLVQPPGEDGPSAIPGSFDVTAPFTPSPSHHSLAVSEASTATMVSTSSTRTLVMQLLSRRQGL</sequence>
<dbReference type="EMBL" id="JARIHO010000001">
    <property type="protein sequence ID" value="KAJ7367507.1"/>
    <property type="molecule type" value="Genomic_DNA"/>
</dbReference>
<evidence type="ECO:0000313" key="3">
    <source>
        <dbReference type="EMBL" id="KAJ7367507.1"/>
    </source>
</evidence>
<protein>
    <submittedName>
        <fullName evidence="3">Uncharacterized protein</fullName>
    </submittedName>
</protein>
<gene>
    <name evidence="3" type="ORF">DFH08DRAFT_828677</name>
</gene>
<name>A0AAD7F3H7_9AGAR</name>
<keyword evidence="2" id="KW-1133">Transmembrane helix</keyword>
<reference evidence="3" key="1">
    <citation type="submission" date="2023-03" db="EMBL/GenBank/DDBJ databases">
        <title>Massive genome expansion in bonnet fungi (Mycena s.s.) driven by repeated elements and novel gene families across ecological guilds.</title>
        <authorList>
            <consortium name="Lawrence Berkeley National Laboratory"/>
            <person name="Harder C.B."/>
            <person name="Miyauchi S."/>
            <person name="Viragh M."/>
            <person name="Kuo A."/>
            <person name="Thoen E."/>
            <person name="Andreopoulos B."/>
            <person name="Lu D."/>
            <person name="Skrede I."/>
            <person name="Drula E."/>
            <person name="Henrissat B."/>
            <person name="Morin E."/>
            <person name="Kohler A."/>
            <person name="Barry K."/>
            <person name="LaButti K."/>
            <person name="Morin E."/>
            <person name="Salamov A."/>
            <person name="Lipzen A."/>
            <person name="Mereny Z."/>
            <person name="Hegedus B."/>
            <person name="Baldrian P."/>
            <person name="Stursova M."/>
            <person name="Weitz H."/>
            <person name="Taylor A."/>
            <person name="Grigoriev I.V."/>
            <person name="Nagy L.G."/>
            <person name="Martin F."/>
            <person name="Kauserud H."/>
        </authorList>
    </citation>
    <scope>NUCLEOTIDE SEQUENCE</scope>
    <source>
        <strain evidence="3">CBHHK002</strain>
    </source>
</reference>
<evidence type="ECO:0000256" key="1">
    <source>
        <dbReference type="SAM" id="MobiDB-lite"/>
    </source>
</evidence>
<accession>A0AAD7F3H7</accession>
<keyword evidence="4" id="KW-1185">Reference proteome</keyword>
<evidence type="ECO:0000313" key="4">
    <source>
        <dbReference type="Proteomes" id="UP001218218"/>
    </source>
</evidence>
<comment type="caution">
    <text evidence="3">The sequence shown here is derived from an EMBL/GenBank/DDBJ whole genome shotgun (WGS) entry which is preliminary data.</text>
</comment>